<proteinExistence type="predicted"/>
<protein>
    <submittedName>
        <fullName evidence="1">Uncharacterized protein</fullName>
    </submittedName>
</protein>
<sequence length="56" mass="6002">MFARTQADTDAVSAEREIKIIDGIKQSIGDAAAGRVVPHEQAMAELYAVIGEAEEK</sequence>
<dbReference type="EMBL" id="UGSK01000002">
    <property type="protein sequence ID" value="SUC82724.1"/>
    <property type="molecule type" value="Genomic_DNA"/>
</dbReference>
<name>A0A379HJP3_9HYPH</name>
<accession>A0A379HJP3</accession>
<evidence type="ECO:0000313" key="2">
    <source>
        <dbReference type="Proteomes" id="UP000255000"/>
    </source>
</evidence>
<gene>
    <name evidence="1" type="ORF">NCTC13350_04217</name>
</gene>
<organism evidence="1 2">
    <name type="scientific">Pannonibacter phragmitetus</name>
    <dbReference type="NCBI Taxonomy" id="121719"/>
    <lineage>
        <taxon>Bacteria</taxon>
        <taxon>Pseudomonadati</taxon>
        <taxon>Pseudomonadota</taxon>
        <taxon>Alphaproteobacteria</taxon>
        <taxon>Hyphomicrobiales</taxon>
        <taxon>Stappiaceae</taxon>
        <taxon>Pannonibacter</taxon>
    </lineage>
</organism>
<dbReference type="Proteomes" id="UP000255000">
    <property type="component" value="Unassembled WGS sequence"/>
</dbReference>
<dbReference type="AlphaFoldDB" id="A0A379HJP3"/>
<dbReference type="OrthoDB" id="7359471at2"/>
<reference evidence="1 2" key="1">
    <citation type="submission" date="2018-06" db="EMBL/GenBank/DDBJ databases">
        <authorList>
            <consortium name="Pathogen Informatics"/>
            <person name="Doyle S."/>
        </authorList>
    </citation>
    <scope>NUCLEOTIDE SEQUENCE [LARGE SCALE GENOMIC DNA]</scope>
    <source>
        <strain evidence="1 2">NCTC13350</strain>
    </source>
</reference>
<evidence type="ECO:0000313" key="1">
    <source>
        <dbReference type="EMBL" id="SUC82724.1"/>
    </source>
</evidence>
<dbReference type="RefSeq" id="WP_019965505.1">
    <property type="nucleotide sequence ID" value="NZ_UGSK01000002.1"/>
</dbReference>